<dbReference type="FunFam" id="3.40.50.300:FF:000872">
    <property type="entry name" value="Twitching motility protein PilT"/>
    <property type="match status" value="1"/>
</dbReference>
<dbReference type="GO" id="GO:0016887">
    <property type="term" value="F:ATP hydrolysis activity"/>
    <property type="evidence" value="ECO:0007669"/>
    <property type="project" value="InterPro"/>
</dbReference>
<dbReference type="FunFam" id="3.30.450.90:FF:000002">
    <property type="entry name" value="Twitching motility protein PilT"/>
    <property type="match status" value="1"/>
</dbReference>
<dbReference type="InterPro" id="IPR050921">
    <property type="entry name" value="T4SS_GSP_E_ATPase"/>
</dbReference>
<reference evidence="9" key="1">
    <citation type="submission" date="2018-05" db="EMBL/GenBank/DDBJ databases">
        <authorList>
            <person name="Lanie J.A."/>
            <person name="Ng W.-L."/>
            <person name="Kazmierczak K.M."/>
            <person name="Andrzejewski T.M."/>
            <person name="Davidsen T.M."/>
            <person name="Wayne K.J."/>
            <person name="Tettelin H."/>
            <person name="Glass J.I."/>
            <person name="Rusch D."/>
            <person name="Podicherti R."/>
            <person name="Tsui H.-C.T."/>
            <person name="Winkler M.E."/>
        </authorList>
    </citation>
    <scope>NUCLEOTIDE SEQUENCE</scope>
</reference>
<proteinExistence type="inferred from homology"/>
<dbReference type="GO" id="GO:0005524">
    <property type="term" value="F:ATP binding"/>
    <property type="evidence" value="ECO:0007669"/>
    <property type="project" value="UniProtKB-KW"/>
</dbReference>
<dbReference type="SUPFAM" id="SSF52540">
    <property type="entry name" value="P-loop containing nucleoside triphosphate hydrolases"/>
    <property type="match status" value="1"/>
</dbReference>
<dbReference type="AlphaFoldDB" id="A0A382BFR7"/>
<dbReference type="InterPro" id="IPR003593">
    <property type="entry name" value="AAA+_ATPase"/>
</dbReference>
<dbReference type="Gene3D" id="3.40.50.300">
    <property type="entry name" value="P-loop containing nucleotide triphosphate hydrolases"/>
    <property type="match status" value="1"/>
</dbReference>
<dbReference type="GO" id="GO:0005737">
    <property type="term" value="C:cytoplasm"/>
    <property type="evidence" value="ECO:0007669"/>
    <property type="project" value="UniProtKB-SubCell"/>
</dbReference>
<name>A0A382BFR7_9ZZZZ</name>
<dbReference type="Pfam" id="PF00437">
    <property type="entry name" value="T2SSE"/>
    <property type="match status" value="1"/>
</dbReference>
<evidence type="ECO:0000256" key="5">
    <source>
        <dbReference type="ARBA" id="ARBA00022558"/>
    </source>
</evidence>
<evidence type="ECO:0000313" key="9">
    <source>
        <dbReference type="EMBL" id="SVB12655.1"/>
    </source>
</evidence>
<evidence type="ECO:0000256" key="2">
    <source>
        <dbReference type="ARBA" id="ARBA00006611"/>
    </source>
</evidence>
<dbReference type="InterPro" id="IPR006321">
    <property type="entry name" value="PilT/PilU"/>
</dbReference>
<keyword evidence="5" id="KW-1029">Fimbrium biogenesis</keyword>
<dbReference type="SMART" id="SM00382">
    <property type="entry name" value="AAA"/>
    <property type="match status" value="1"/>
</dbReference>
<evidence type="ECO:0000256" key="3">
    <source>
        <dbReference type="ARBA" id="ARBA00022448"/>
    </source>
</evidence>
<dbReference type="NCBIfam" id="TIGR01420">
    <property type="entry name" value="pilT_fam"/>
    <property type="match status" value="1"/>
</dbReference>
<evidence type="ECO:0000256" key="4">
    <source>
        <dbReference type="ARBA" id="ARBA00022490"/>
    </source>
</evidence>
<keyword evidence="4" id="KW-0963">Cytoplasm</keyword>
<comment type="subcellular location">
    <subcellularLocation>
        <location evidence="1">Cytoplasm</location>
    </subcellularLocation>
</comment>
<dbReference type="Gene3D" id="3.30.450.90">
    <property type="match status" value="1"/>
</dbReference>
<keyword evidence="3" id="KW-0813">Transport</keyword>
<evidence type="ECO:0000256" key="1">
    <source>
        <dbReference type="ARBA" id="ARBA00004496"/>
    </source>
</evidence>
<keyword evidence="6" id="KW-0547">Nucleotide-binding</keyword>
<dbReference type="PANTHER" id="PTHR30486:SF6">
    <property type="entry name" value="TYPE IV PILUS RETRACTATION ATPASE PILT"/>
    <property type="match status" value="1"/>
</dbReference>
<dbReference type="PANTHER" id="PTHR30486">
    <property type="entry name" value="TWITCHING MOTILITY PROTEIN PILT"/>
    <property type="match status" value="1"/>
</dbReference>
<comment type="similarity">
    <text evidence="2">Belongs to the GSP E family.</text>
</comment>
<dbReference type="CDD" id="cd01131">
    <property type="entry name" value="PilT"/>
    <property type="match status" value="1"/>
</dbReference>
<evidence type="ECO:0000259" key="8">
    <source>
        <dbReference type="PROSITE" id="PS00662"/>
    </source>
</evidence>
<evidence type="ECO:0000256" key="6">
    <source>
        <dbReference type="ARBA" id="ARBA00022741"/>
    </source>
</evidence>
<sequence>MEISDLLTKGVELGCSDLHLSAGMPPCFRIDGDIKKIKAPPMEHKEVHSMVYDIMNDKQRKDFEEFLECDFSFEIPNLARFRVNAFNHNRGAGAVFRTIPSEILSLEKLNAPKIFKEISDYPRGVVLVTGPTGSGKSTTLAAMVVHKNDTEYGHILTVEDPIEFVHQSKKCLINQREVHRDTLGFNEALRSALREDPDVILVGEMRDLETIRLALSAAETGHLVFGTLHTSSAAKTIDRIVDVFPADEKEMVRAMLSESLKAVISQTLLKKQGGGRVAAHEIMIGTPAIRNLIRENKIAQMYSAIQTGQSFGMQTLDQDLQRLVQANVVTQQEAASKAANKDNI</sequence>
<dbReference type="EMBL" id="UINC01029626">
    <property type="protein sequence ID" value="SVB12655.1"/>
    <property type="molecule type" value="Genomic_DNA"/>
</dbReference>
<dbReference type="PROSITE" id="PS00662">
    <property type="entry name" value="T2SP_E"/>
    <property type="match status" value="1"/>
</dbReference>
<gene>
    <name evidence="9" type="ORF">METZ01_LOCUS165509</name>
</gene>
<dbReference type="InterPro" id="IPR001482">
    <property type="entry name" value="T2SS/T4SS_dom"/>
</dbReference>
<keyword evidence="7" id="KW-0067">ATP-binding</keyword>
<accession>A0A382BFR7</accession>
<organism evidence="9">
    <name type="scientific">marine metagenome</name>
    <dbReference type="NCBI Taxonomy" id="408172"/>
    <lineage>
        <taxon>unclassified sequences</taxon>
        <taxon>metagenomes</taxon>
        <taxon>ecological metagenomes</taxon>
    </lineage>
</organism>
<feature type="domain" description="Bacterial type II secretion system protein E" evidence="8">
    <location>
        <begin position="193"/>
        <end position="207"/>
    </location>
</feature>
<dbReference type="InterPro" id="IPR027417">
    <property type="entry name" value="P-loop_NTPase"/>
</dbReference>
<evidence type="ECO:0000256" key="7">
    <source>
        <dbReference type="ARBA" id="ARBA00022840"/>
    </source>
</evidence>
<protein>
    <recommendedName>
        <fullName evidence="8">Bacterial type II secretion system protein E domain-containing protein</fullName>
    </recommendedName>
</protein>